<accession>A0ACB8RT16</accession>
<reference evidence="1" key="1">
    <citation type="submission" date="2021-02" db="EMBL/GenBank/DDBJ databases">
        <authorList>
            <consortium name="DOE Joint Genome Institute"/>
            <person name="Ahrendt S."/>
            <person name="Looney B.P."/>
            <person name="Miyauchi S."/>
            <person name="Morin E."/>
            <person name="Drula E."/>
            <person name="Courty P.E."/>
            <person name="Chicoki N."/>
            <person name="Fauchery L."/>
            <person name="Kohler A."/>
            <person name="Kuo A."/>
            <person name="Labutti K."/>
            <person name="Pangilinan J."/>
            <person name="Lipzen A."/>
            <person name="Riley R."/>
            <person name="Andreopoulos W."/>
            <person name="He G."/>
            <person name="Johnson J."/>
            <person name="Barry K.W."/>
            <person name="Grigoriev I.V."/>
            <person name="Nagy L."/>
            <person name="Hibbett D."/>
            <person name="Henrissat B."/>
            <person name="Matheny P.B."/>
            <person name="Labbe J."/>
            <person name="Martin F."/>
        </authorList>
    </citation>
    <scope>NUCLEOTIDE SEQUENCE</scope>
    <source>
        <strain evidence="1">FP105234-sp</strain>
    </source>
</reference>
<comment type="caution">
    <text evidence="1">The sequence shown here is derived from an EMBL/GenBank/DDBJ whole genome shotgun (WGS) entry which is preliminary data.</text>
</comment>
<dbReference type="EMBL" id="MU275909">
    <property type="protein sequence ID" value="KAI0047180.1"/>
    <property type="molecule type" value="Genomic_DNA"/>
</dbReference>
<keyword evidence="2" id="KW-1185">Reference proteome</keyword>
<gene>
    <name evidence="1" type="ORF">FA95DRAFT_1606276</name>
</gene>
<sequence>MDATVLALLADGNAIMAQRYMSAIGVAILLYDHACTFTLELELIWCWPTNPTRILFVVVRYGIAMAHILVGYALSGLAGPTSDTLFVISGLPTNCKFWIILISMMAFFGVLLSDFVLLVRVYALWDHRKTVLRTLTAGYIVMALCTVALTVPSVIDLARHAMFEGHVFHMCLITRRPKLWAAIWISQVAYYIFVLVLTLVNIAERPRRINVPLITDLRKDGLIFFVGMIVLRLASVVLGVLPNQALFLMTVWFTWSMATVTITRLILQVEVMVKQIHHRGTQGALVDVVMIEMEQHSRVEK</sequence>
<proteinExistence type="predicted"/>
<reference evidence="1" key="2">
    <citation type="journal article" date="2022" name="New Phytol.">
        <title>Evolutionary transition to the ectomycorrhizal habit in the genomes of a hyperdiverse lineage of mushroom-forming fungi.</title>
        <authorList>
            <person name="Looney B."/>
            <person name="Miyauchi S."/>
            <person name="Morin E."/>
            <person name="Drula E."/>
            <person name="Courty P.E."/>
            <person name="Kohler A."/>
            <person name="Kuo A."/>
            <person name="LaButti K."/>
            <person name="Pangilinan J."/>
            <person name="Lipzen A."/>
            <person name="Riley R."/>
            <person name="Andreopoulos W."/>
            <person name="He G."/>
            <person name="Johnson J."/>
            <person name="Nolan M."/>
            <person name="Tritt A."/>
            <person name="Barry K.W."/>
            <person name="Grigoriev I.V."/>
            <person name="Nagy L.G."/>
            <person name="Hibbett D."/>
            <person name="Henrissat B."/>
            <person name="Matheny P.B."/>
            <person name="Labbe J."/>
            <person name="Martin F.M."/>
        </authorList>
    </citation>
    <scope>NUCLEOTIDE SEQUENCE</scope>
    <source>
        <strain evidence="1">FP105234-sp</strain>
    </source>
</reference>
<dbReference type="Proteomes" id="UP000814033">
    <property type="component" value="Unassembled WGS sequence"/>
</dbReference>
<organism evidence="1 2">
    <name type="scientific">Auriscalpium vulgare</name>
    <dbReference type="NCBI Taxonomy" id="40419"/>
    <lineage>
        <taxon>Eukaryota</taxon>
        <taxon>Fungi</taxon>
        <taxon>Dikarya</taxon>
        <taxon>Basidiomycota</taxon>
        <taxon>Agaricomycotina</taxon>
        <taxon>Agaricomycetes</taxon>
        <taxon>Russulales</taxon>
        <taxon>Auriscalpiaceae</taxon>
        <taxon>Auriscalpium</taxon>
    </lineage>
</organism>
<evidence type="ECO:0000313" key="2">
    <source>
        <dbReference type="Proteomes" id="UP000814033"/>
    </source>
</evidence>
<evidence type="ECO:0000313" key="1">
    <source>
        <dbReference type="EMBL" id="KAI0047180.1"/>
    </source>
</evidence>
<name>A0ACB8RT16_9AGAM</name>
<protein>
    <submittedName>
        <fullName evidence="1">Uncharacterized protein</fullName>
    </submittedName>
</protein>